<dbReference type="AlphaFoldDB" id="A0A1B1E7J2"/>
<comment type="similarity">
    <text evidence="1">Belongs to the syntaxin family.</text>
</comment>
<evidence type="ECO:0000259" key="4">
    <source>
        <dbReference type="PROSITE" id="PS50192"/>
    </source>
</evidence>
<dbReference type="Gene3D" id="1.20.58.70">
    <property type="match status" value="1"/>
</dbReference>
<dbReference type="InterPro" id="IPR045242">
    <property type="entry name" value="Syntaxin"/>
</dbReference>
<dbReference type="SUPFAM" id="SSF47661">
    <property type="entry name" value="t-snare proteins"/>
    <property type="match status" value="1"/>
</dbReference>
<evidence type="ECO:0000256" key="3">
    <source>
        <dbReference type="SAM" id="Phobius"/>
    </source>
</evidence>
<organism evidence="5 6">
    <name type="scientific">Plasmodium coatneyi</name>
    <dbReference type="NCBI Taxonomy" id="208452"/>
    <lineage>
        <taxon>Eukaryota</taxon>
        <taxon>Sar</taxon>
        <taxon>Alveolata</taxon>
        <taxon>Apicomplexa</taxon>
        <taxon>Aconoidasida</taxon>
        <taxon>Haemosporida</taxon>
        <taxon>Plasmodiidae</taxon>
        <taxon>Plasmodium</taxon>
    </lineage>
</organism>
<evidence type="ECO:0000256" key="2">
    <source>
        <dbReference type="SAM" id="MobiDB-lite"/>
    </source>
</evidence>
<dbReference type="GO" id="GO:0005484">
    <property type="term" value="F:SNAP receptor activity"/>
    <property type="evidence" value="ECO:0007669"/>
    <property type="project" value="InterPro"/>
</dbReference>
<dbReference type="PROSITE" id="PS00914">
    <property type="entry name" value="SYNTAXIN"/>
    <property type="match status" value="1"/>
</dbReference>
<evidence type="ECO:0000313" key="5">
    <source>
        <dbReference type="EMBL" id="ANQ10968.1"/>
    </source>
</evidence>
<dbReference type="KEGG" id="pcot:PCOAH_00052470"/>
<feature type="domain" description="T-SNARE coiled-coil homology" evidence="4">
    <location>
        <begin position="246"/>
        <end position="302"/>
    </location>
</feature>
<dbReference type="PANTHER" id="PTHR19957">
    <property type="entry name" value="SYNTAXIN"/>
    <property type="match status" value="1"/>
</dbReference>
<proteinExistence type="inferred from homology"/>
<accession>A0A1B1E7J2</accession>
<dbReference type="GO" id="GO:0000149">
    <property type="term" value="F:SNARE binding"/>
    <property type="evidence" value="ECO:0007669"/>
    <property type="project" value="TreeGrafter"/>
</dbReference>
<dbReference type="CDD" id="cd15845">
    <property type="entry name" value="SNARE_syntaxin16"/>
    <property type="match status" value="1"/>
</dbReference>
<dbReference type="EMBL" id="CP016252">
    <property type="protein sequence ID" value="ANQ10968.1"/>
    <property type="molecule type" value="Genomic_DNA"/>
</dbReference>
<evidence type="ECO:0000256" key="1">
    <source>
        <dbReference type="ARBA" id="ARBA00009063"/>
    </source>
</evidence>
<dbReference type="InterPro" id="IPR000727">
    <property type="entry name" value="T_SNARE_dom"/>
</dbReference>
<gene>
    <name evidence="5" type="ORF">PCOAH_00052470</name>
</gene>
<feature type="region of interest" description="Disordered" evidence="2">
    <location>
        <begin position="139"/>
        <end position="166"/>
    </location>
</feature>
<protein>
    <submittedName>
        <fullName evidence="5">T-snare</fullName>
    </submittedName>
</protein>
<dbReference type="InterPro" id="IPR006012">
    <property type="entry name" value="Syntaxin/epimorphin_CS"/>
</dbReference>
<feature type="transmembrane region" description="Helical" evidence="3">
    <location>
        <begin position="310"/>
        <end position="331"/>
    </location>
</feature>
<dbReference type="GO" id="GO:0012505">
    <property type="term" value="C:endomembrane system"/>
    <property type="evidence" value="ECO:0007669"/>
    <property type="project" value="TreeGrafter"/>
</dbReference>
<dbReference type="GO" id="GO:0048278">
    <property type="term" value="P:vesicle docking"/>
    <property type="evidence" value="ECO:0007669"/>
    <property type="project" value="TreeGrafter"/>
</dbReference>
<dbReference type="InterPro" id="IPR010989">
    <property type="entry name" value="SNARE"/>
</dbReference>
<keyword evidence="3" id="KW-0472">Membrane</keyword>
<reference evidence="6" key="1">
    <citation type="submission" date="2016-06" db="EMBL/GenBank/DDBJ databases">
        <title>First high quality genome sequence of Plasmodium coatneyi using continuous long reads from single molecule, real-time sequencing.</title>
        <authorList>
            <person name="Chien J.-T."/>
            <person name="Pakala S.B."/>
            <person name="Geraldo J.A."/>
            <person name="Lapp S.A."/>
            <person name="Barnwell J.W."/>
            <person name="Kissinger J.C."/>
            <person name="Galinski M.R."/>
            <person name="Humphrey J.C."/>
        </authorList>
    </citation>
    <scope>NUCLEOTIDE SEQUENCE [LARGE SCALE GENOMIC DNA]</scope>
    <source>
        <strain evidence="6">Hackeri</strain>
    </source>
</reference>
<sequence length="335" mass="39115">MEVIYRNVTNTYFDYRREIKKKKNRFKLSAYEQLDDEDSGREDNLLNRTEDIEMQTHSLLPPQWIEKIEECSEDIGYIKLKLMELEKLKKKKLVNVLQDDQMIVQEIAKMCTDITVMIKNCESKIQGIAWEDATWGEGKDELTDKQHGKQQHGQLQDEGKQTQSDPNDLVGKLKINAKKSLISQLKSISQTFHNKQKAYINEFKKITNECNDYAGDFNVEQMEDIQQDELTYDKNNNLSGVNIARRNTDLRKISNTVIDLHHIFKELSVMLVEQGSMLDRIDYNLDLSIDKCEKGLNKLKIFHKNEGDKLAARCVSFLTSLIFFLLILIILKHLY</sequence>
<name>A0A1B1E7J2_9APIC</name>
<evidence type="ECO:0000313" key="6">
    <source>
        <dbReference type="Proteomes" id="UP000092716"/>
    </source>
</evidence>
<dbReference type="GeneID" id="30911981"/>
<dbReference type="Proteomes" id="UP000092716">
    <property type="component" value="Chromosome 14"/>
</dbReference>
<keyword evidence="3" id="KW-0812">Transmembrane</keyword>
<dbReference type="GO" id="GO:0031201">
    <property type="term" value="C:SNARE complex"/>
    <property type="evidence" value="ECO:0007669"/>
    <property type="project" value="TreeGrafter"/>
</dbReference>
<keyword evidence="6" id="KW-1185">Reference proteome</keyword>
<dbReference type="GO" id="GO:0006886">
    <property type="term" value="P:intracellular protein transport"/>
    <property type="evidence" value="ECO:0007669"/>
    <property type="project" value="InterPro"/>
</dbReference>
<keyword evidence="3" id="KW-1133">Transmembrane helix</keyword>
<dbReference type="SMART" id="SM00397">
    <property type="entry name" value="t_SNARE"/>
    <property type="match status" value="1"/>
</dbReference>
<dbReference type="VEuPathDB" id="PlasmoDB:PCOAH_00052470"/>
<dbReference type="GO" id="GO:0006906">
    <property type="term" value="P:vesicle fusion"/>
    <property type="evidence" value="ECO:0007669"/>
    <property type="project" value="TreeGrafter"/>
</dbReference>
<dbReference type="PROSITE" id="PS50192">
    <property type="entry name" value="T_SNARE"/>
    <property type="match status" value="1"/>
</dbReference>
<dbReference type="RefSeq" id="XP_019917663.1">
    <property type="nucleotide sequence ID" value="XM_020062027.1"/>
</dbReference>
<dbReference type="PANTHER" id="PTHR19957:SF224">
    <property type="entry name" value="HL02043P"/>
    <property type="match status" value="1"/>
</dbReference>
<dbReference type="OrthoDB" id="10251371at2759"/>